<dbReference type="InParanoid" id="E9HNJ6"/>
<evidence type="ECO:0000256" key="1">
    <source>
        <dbReference type="SAM" id="MobiDB-lite"/>
    </source>
</evidence>
<organism evidence="2 3">
    <name type="scientific">Daphnia pulex</name>
    <name type="common">Water flea</name>
    <dbReference type="NCBI Taxonomy" id="6669"/>
    <lineage>
        <taxon>Eukaryota</taxon>
        <taxon>Metazoa</taxon>
        <taxon>Ecdysozoa</taxon>
        <taxon>Arthropoda</taxon>
        <taxon>Crustacea</taxon>
        <taxon>Branchiopoda</taxon>
        <taxon>Diplostraca</taxon>
        <taxon>Cladocera</taxon>
        <taxon>Anomopoda</taxon>
        <taxon>Daphniidae</taxon>
        <taxon>Daphnia</taxon>
    </lineage>
</organism>
<evidence type="ECO:0000313" key="3">
    <source>
        <dbReference type="Proteomes" id="UP000000305"/>
    </source>
</evidence>
<feature type="compositionally biased region" description="Polar residues" evidence="1">
    <location>
        <begin position="23"/>
        <end position="34"/>
    </location>
</feature>
<proteinExistence type="predicted"/>
<accession>E9HNJ6</accession>
<feature type="compositionally biased region" description="Polar residues" evidence="1">
    <location>
        <begin position="51"/>
        <end position="60"/>
    </location>
</feature>
<dbReference type="EMBL" id="GL732696">
    <property type="protein sequence ID" value="EFX66700.1"/>
    <property type="molecule type" value="Genomic_DNA"/>
</dbReference>
<name>E9HNJ6_DAPPU</name>
<dbReference type="KEGG" id="dpx:DAPPUDRAFT_331827"/>
<gene>
    <name evidence="2" type="ORF">DAPPUDRAFT_331827</name>
</gene>
<dbReference type="HOGENOM" id="CLU_2944023_0_0_1"/>
<dbReference type="AlphaFoldDB" id="E9HNJ6"/>
<dbReference type="Proteomes" id="UP000000305">
    <property type="component" value="Unassembled WGS sequence"/>
</dbReference>
<reference evidence="2 3" key="1">
    <citation type="journal article" date="2011" name="Science">
        <title>The ecoresponsive genome of Daphnia pulex.</title>
        <authorList>
            <person name="Colbourne J.K."/>
            <person name="Pfrender M.E."/>
            <person name="Gilbert D."/>
            <person name="Thomas W.K."/>
            <person name="Tucker A."/>
            <person name="Oakley T.H."/>
            <person name="Tokishita S."/>
            <person name="Aerts A."/>
            <person name="Arnold G.J."/>
            <person name="Basu M.K."/>
            <person name="Bauer D.J."/>
            <person name="Caceres C.E."/>
            <person name="Carmel L."/>
            <person name="Casola C."/>
            <person name="Choi J.H."/>
            <person name="Detter J.C."/>
            <person name="Dong Q."/>
            <person name="Dusheyko S."/>
            <person name="Eads B.D."/>
            <person name="Frohlich T."/>
            <person name="Geiler-Samerotte K.A."/>
            <person name="Gerlach D."/>
            <person name="Hatcher P."/>
            <person name="Jogdeo S."/>
            <person name="Krijgsveld J."/>
            <person name="Kriventseva E.V."/>
            <person name="Kultz D."/>
            <person name="Laforsch C."/>
            <person name="Lindquist E."/>
            <person name="Lopez J."/>
            <person name="Manak J.R."/>
            <person name="Muller J."/>
            <person name="Pangilinan J."/>
            <person name="Patwardhan R.P."/>
            <person name="Pitluck S."/>
            <person name="Pritham E.J."/>
            <person name="Rechtsteiner A."/>
            <person name="Rho M."/>
            <person name="Rogozin I.B."/>
            <person name="Sakarya O."/>
            <person name="Salamov A."/>
            <person name="Schaack S."/>
            <person name="Shapiro H."/>
            <person name="Shiga Y."/>
            <person name="Skalitzky C."/>
            <person name="Smith Z."/>
            <person name="Souvorov A."/>
            <person name="Sung W."/>
            <person name="Tang Z."/>
            <person name="Tsuchiya D."/>
            <person name="Tu H."/>
            <person name="Vos H."/>
            <person name="Wang M."/>
            <person name="Wolf Y.I."/>
            <person name="Yamagata H."/>
            <person name="Yamada T."/>
            <person name="Ye Y."/>
            <person name="Shaw J.R."/>
            <person name="Andrews J."/>
            <person name="Crease T.J."/>
            <person name="Tang H."/>
            <person name="Lucas S.M."/>
            <person name="Robertson H.M."/>
            <person name="Bork P."/>
            <person name="Koonin E.V."/>
            <person name="Zdobnov E.M."/>
            <person name="Grigoriev I.V."/>
            <person name="Lynch M."/>
            <person name="Boore J.L."/>
        </authorList>
    </citation>
    <scope>NUCLEOTIDE SEQUENCE [LARGE SCALE GENOMIC DNA]</scope>
</reference>
<feature type="region of interest" description="Disordered" evidence="1">
    <location>
        <begin position="23"/>
        <end position="60"/>
    </location>
</feature>
<evidence type="ECO:0000313" key="2">
    <source>
        <dbReference type="EMBL" id="EFX66700.1"/>
    </source>
</evidence>
<sequence>MIPTTPTVPLMFLFCTKGEPSSQWQGLPVSTATPPAQIMKPSKTDPRRNLCTLQSVPNET</sequence>
<protein>
    <submittedName>
        <fullName evidence="2">Uncharacterized protein</fullName>
    </submittedName>
</protein>
<keyword evidence="3" id="KW-1185">Reference proteome</keyword>